<name>A0A0F6YMI7_9BACT</name>
<organism evidence="1 2">
    <name type="scientific">Sandaracinus amylolyticus</name>
    <dbReference type="NCBI Taxonomy" id="927083"/>
    <lineage>
        <taxon>Bacteria</taxon>
        <taxon>Pseudomonadati</taxon>
        <taxon>Myxococcota</taxon>
        <taxon>Polyangia</taxon>
        <taxon>Polyangiales</taxon>
        <taxon>Sandaracinaceae</taxon>
        <taxon>Sandaracinus</taxon>
    </lineage>
</organism>
<evidence type="ECO:0000313" key="2">
    <source>
        <dbReference type="Proteomes" id="UP000034883"/>
    </source>
</evidence>
<sequence length="51" mass="5563">MLVLRATSMNLVPDAPSAETSAHAMIDGEDESARAARRARSWTPIGRGWPR</sequence>
<keyword evidence="2" id="KW-1185">Reference proteome</keyword>
<dbReference type="KEGG" id="samy:DB32_007912"/>
<dbReference type="Proteomes" id="UP000034883">
    <property type="component" value="Chromosome"/>
</dbReference>
<accession>A0A0F6YMI7</accession>
<dbReference type="EMBL" id="CP011125">
    <property type="protein sequence ID" value="AKF10763.1"/>
    <property type="molecule type" value="Genomic_DNA"/>
</dbReference>
<protein>
    <submittedName>
        <fullName evidence="1">Uncharacterized protein</fullName>
    </submittedName>
</protein>
<dbReference type="AlphaFoldDB" id="A0A0F6YMI7"/>
<dbReference type="STRING" id="927083.DB32_007912"/>
<proteinExistence type="predicted"/>
<evidence type="ECO:0000313" key="1">
    <source>
        <dbReference type="EMBL" id="AKF10763.1"/>
    </source>
</evidence>
<reference evidence="1 2" key="1">
    <citation type="submission" date="2015-03" db="EMBL/GenBank/DDBJ databases">
        <title>Genome assembly of Sandaracinus amylolyticus DSM 53668.</title>
        <authorList>
            <person name="Sharma G."/>
            <person name="Subramanian S."/>
        </authorList>
    </citation>
    <scope>NUCLEOTIDE SEQUENCE [LARGE SCALE GENOMIC DNA]</scope>
    <source>
        <strain evidence="1 2">DSM 53668</strain>
    </source>
</reference>
<gene>
    <name evidence="1" type="ORF">DB32_007912</name>
</gene>